<dbReference type="RefSeq" id="WP_006581048.1">
    <property type="nucleotide sequence ID" value="NZ_BKRJ01000011.1"/>
</dbReference>
<feature type="chain" id="PRO_5030053567" evidence="2">
    <location>
        <begin position="23"/>
        <end position="230"/>
    </location>
</feature>
<accession>A0A2L1VM48</accession>
<evidence type="ECO:0000256" key="2">
    <source>
        <dbReference type="SAM" id="SignalP"/>
    </source>
</evidence>
<feature type="transmembrane region" description="Helical" evidence="1">
    <location>
        <begin position="202"/>
        <end position="221"/>
    </location>
</feature>
<protein>
    <submittedName>
        <fullName evidence="3">Uncharacterized protein</fullName>
    </submittedName>
</protein>
<organism evidence="3 4">
    <name type="scientific">Acinetobacter nosocomialis</name>
    <dbReference type="NCBI Taxonomy" id="106654"/>
    <lineage>
        <taxon>Bacteria</taxon>
        <taxon>Pseudomonadati</taxon>
        <taxon>Pseudomonadota</taxon>
        <taxon>Gammaproteobacteria</taxon>
        <taxon>Moraxellales</taxon>
        <taxon>Moraxellaceae</taxon>
        <taxon>Acinetobacter</taxon>
        <taxon>Acinetobacter calcoaceticus/baumannii complex</taxon>
    </lineage>
</organism>
<dbReference type="EMBL" id="CP014019">
    <property type="protein sequence ID" value="AVF46254.1"/>
    <property type="molecule type" value="Genomic_DNA"/>
</dbReference>
<keyword evidence="1" id="KW-0812">Transmembrane</keyword>
<name>A0A2L1VM48_ACINO</name>
<gene>
    <name evidence="3" type="ORF">AL533_18825</name>
</gene>
<evidence type="ECO:0000313" key="3">
    <source>
        <dbReference type="EMBL" id="AVF46254.1"/>
    </source>
</evidence>
<proteinExistence type="predicted"/>
<keyword evidence="1" id="KW-0472">Membrane</keyword>
<dbReference type="AlphaFoldDB" id="A0A2L1VM48"/>
<feature type="signal peptide" evidence="2">
    <location>
        <begin position="1"/>
        <end position="22"/>
    </location>
</feature>
<keyword evidence="2" id="KW-0732">Signal</keyword>
<evidence type="ECO:0000256" key="1">
    <source>
        <dbReference type="SAM" id="Phobius"/>
    </source>
</evidence>
<reference evidence="4" key="1">
    <citation type="submission" date="2017-12" db="EMBL/GenBank/DDBJ databases">
        <title>FDA dAtabase for Regulatory Grade micrObial Sequences (FDA-ARGOS): Supporting development and validation of Infectious Disease Dx tests.</title>
        <authorList>
            <person name="Hoffmann M."/>
            <person name="Allard M."/>
            <person name="Evans P."/>
            <person name="Brown E."/>
            <person name="Tallon L."/>
            <person name="Sadzewicz L."/>
            <person name="Sengamalay N."/>
            <person name="Ott S."/>
            <person name="Godinez A."/>
            <person name="Nagaraj S."/>
            <person name="Vavikolanu K."/>
            <person name="Aluvathingal J."/>
            <person name="Nadendla S."/>
            <person name="Sichtig H."/>
        </authorList>
    </citation>
    <scope>NUCLEOTIDE SEQUENCE [LARGE SCALE GENOMIC DNA]</scope>
    <source>
        <strain evidence="4">FDAARGOS_129</strain>
    </source>
</reference>
<keyword evidence="1" id="KW-1133">Transmembrane helix</keyword>
<sequence length="230" mass="26299">MYKTLTTFILVTCLGLSGCATTMLSNTLPSETTEVKTNILKIDQIIALGQAVKDDQKQGIVFVGQDYNYLMTDGSSEFLKIIKTIPANDRTLNIPSPLILTMEDANHFNGVIQVRYNTQLGNLNEKQKDMLKKLGFRENFNAVLEQQKNQYPYINIFFKGQLYEAKNPKDIQQKLEKPYAVELQEKIETTTKHPFKSATRKVLYPLAMTFDVVTIYPLLIWSDLRGDFNK</sequence>
<evidence type="ECO:0000313" key="4">
    <source>
        <dbReference type="Proteomes" id="UP000237921"/>
    </source>
</evidence>
<dbReference type="Proteomes" id="UP000237921">
    <property type="component" value="Chromosome"/>
</dbReference>
<dbReference type="PROSITE" id="PS51257">
    <property type="entry name" value="PROKAR_LIPOPROTEIN"/>
    <property type="match status" value="1"/>
</dbReference>